<dbReference type="GO" id="GO:0007165">
    <property type="term" value="P:signal transduction"/>
    <property type="evidence" value="ECO:0007669"/>
    <property type="project" value="UniProtKB-KW"/>
</dbReference>
<sequence length="773" mass="84372">MTLFSWLSALYEVTNRFSALHRVRSGIMRTNLPVTNVEYPLKETSFIVSKTDLKGIIIYVNAEFIETSGFTEQELIGQPHNLVRHPDMPEEAFADMWATLQSGKPWSGVVKNRCKNGDFYWVLTHVTPIIDDGVAVGYLSVRHKPSQEQIDTHTAVYRAFKEGRQGHLRIHEGKAVKPRLLENFRWIKRISIKARVVLLVAIGAALPAMIGAIGFYNVYPANFRPELIVATLSICIGLLVAVGRSLILDTANNISFASRILGEMAQGHYWSTIEVDGYNEIGRLLYAVKSTQIRLGFEVADARRIATEATRVVTALDTVGTCVMIADNKGGIIYLNRAIENMFAVAESDIRKDLPHFDRTRLIGASINNFHRHPGQQIELLKTFTAPHRAEMTIGGRTFALCASPVINAREERLGAVVEWRDRTQEIATEQEIGAIVEAAARGDFSRRMALTGKTGFFRQLGEGMNRLIETSANSLNEIVHALEALALGDLTGTIHNEYQGTFGQLKDDFNATVAQLTGVTVRIKEATAAINDAALEISRGNNDLSGRTRAQASSLEQTTASMAQMTLTVQRNAENARQANQLAAGASTIALQGGDVMGRVVSTMSSISESSKKIADIIGVIEGIAFQTNILALNAAVEAARAGEQGRGFAVVAGEVRNLAQRSAEAAKEIKTLIIASVEQINTGAGQVNQAGQTISDVVRSVQRVTDIMSEISAASAEQRLDIEQINQAINTMDYMTQQNVALVEQAAAAAESMEMQTRELSGLVRTFRTAS</sequence>
<feature type="domain" description="PAS" evidence="8">
    <location>
        <begin position="52"/>
        <end position="103"/>
    </location>
</feature>
<dbReference type="PROSITE" id="PS50112">
    <property type="entry name" value="PAS"/>
    <property type="match status" value="2"/>
</dbReference>
<accession>A0A5Q0BCC8</accession>
<keyword evidence="3 5" id="KW-0807">Transducer</keyword>
<feature type="transmembrane region" description="Helical" evidence="6">
    <location>
        <begin position="228"/>
        <end position="247"/>
    </location>
</feature>
<evidence type="ECO:0000256" key="3">
    <source>
        <dbReference type="ARBA" id="ARBA00023224"/>
    </source>
</evidence>
<keyword evidence="11" id="KW-1185">Reference proteome</keyword>
<dbReference type="Pfam" id="PF00015">
    <property type="entry name" value="MCPsignal"/>
    <property type="match status" value="1"/>
</dbReference>
<dbReference type="FunFam" id="1.10.287.950:FF:000001">
    <property type="entry name" value="Methyl-accepting chemotaxis sensory transducer"/>
    <property type="match status" value="1"/>
</dbReference>
<feature type="transmembrane region" description="Helical" evidence="6">
    <location>
        <begin position="196"/>
        <end position="216"/>
    </location>
</feature>
<dbReference type="InterPro" id="IPR001610">
    <property type="entry name" value="PAC"/>
</dbReference>
<dbReference type="PROSITE" id="PS50885">
    <property type="entry name" value="HAMP"/>
    <property type="match status" value="1"/>
</dbReference>
<dbReference type="GO" id="GO:0006935">
    <property type="term" value="P:chemotaxis"/>
    <property type="evidence" value="ECO:0007669"/>
    <property type="project" value="TreeGrafter"/>
</dbReference>
<evidence type="ECO:0000313" key="11">
    <source>
        <dbReference type="Proteomes" id="UP000325755"/>
    </source>
</evidence>
<dbReference type="InterPro" id="IPR051310">
    <property type="entry name" value="MCP_chemotaxis"/>
</dbReference>
<dbReference type="OrthoDB" id="9765776at2"/>
<dbReference type="InterPro" id="IPR004089">
    <property type="entry name" value="MCPsignal_dom"/>
</dbReference>
<dbReference type="PROSITE" id="PS50111">
    <property type="entry name" value="CHEMOTAXIS_TRANSDUC_2"/>
    <property type="match status" value="1"/>
</dbReference>
<dbReference type="KEGG" id="mmob:F6R98_01825"/>
<dbReference type="Pfam" id="PF18947">
    <property type="entry name" value="HAMP_2"/>
    <property type="match status" value="1"/>
</dbReference>
<dbReference type="GO" id="GO:0004888">
    <property type="term" value="F:transmembrane signaling receptor activity"/>
    <property type="evidence" value="ECO:0007669"/>
    <property type="project" value="TreeGrafter"/>
</dbReference>
<dbReference type="Gene3D" id="1.10.287.950">
    <property type="entry name" value="Methyl-accepting chemotaxis protein"/>
    <property type="match status" value="1"/>
</dbReference>
<dbReference type="CDD" id="cd11386">
    <property type="entry name" value="MCP_signal"/>
    <property type="match status" value="1"/>
</dbReference>
<dbReference type="InterPro" id="IPR013655">
    <property type="entry name" value="PAS_fold_3"/>
</dbReference>
<dbReference type="FunCoup" id="A0A5Q0BCC8">
    <property type="interactions" value="117"/>
</dbReference>
<dbReference type="InterPro" id="IPR003660">
    <property type="entry name" value="HAMP_dom"/>
</dbReference>
<keyword evidence="6" id="KW-1133">Transmembrane helix</keyword>
<feature type="domain" description="PAS" evidence="8">
    <location>
        <begin position="308"/>
        <end position="350"/>
    </location>
</feature>
<dbReference type="EMBL" id="CP044205">
    <property type="protein sequence ID" value="QFY41515.1"/>
    <property type="molecule type" value="Genomic_DNA"/>
</dbReference>
<dbReference type="PANTHER" id="PTHR43531:SF14">
    <property type="entry name" value="METHYL-ACCEPTING CHEMOTAXIS PROTEIN I-RELATED"/>
    <property type="match status" value="1"/>
</dbReference>
<dbReference type="Gene3D" id="3.30.450.20">
    <property type="entry name" value="PAS domain"/>
    <property type="match status" value="2"/>
</dbReference>
<dbReference type="InParanoid" id="A0A5Q0BCC8"/>
<proteinExistence type="inferred from homology"/>
<keyword evidence="2" id="KW-0488">Methylation</keyword>
<evidence type="ECO:0000256" key="2">
    <source>
        <dbReference type="ARBA" id="ARBA00022481"/>
    </source>
</evidence>
<evidence type="ECO:0000256" key="6">
    <source>
        <dbReference type="SAM" id="Phobius"/>
    </source>
</evidence>
<gene>
    <name evidence="10" type="ORF">F6R98_01825</name>
</gene>
<keyword evidence="6" id="KW-0812">Transmembrane</keyword>
<evidence type="ECO:0000259" key="8">
    <source>
        <dbReference type="PROSITE" id="PS50112"/>
    </source>
</evidence>
<keyword evidence="6" id="KW-0472">Membrane</keyword>
<feature type="domain" description="Methyl-accepting transducer" evidence="7">
    <location>
        <begin position="527"/>
        <end position="756"/>
    </location>
</feature>
<dbReference type="Proteomes" id="UP000325755">
    <property type="component" value="Chromosome"/>
</dbReference>
<dbReference type="InterPro" id="IPR035965">
    <property type="entry name" value="PAS-like_dom_sf"/>
</dbReference>
<dbReference type="SMART" id="SM00283">
    <property type="entry name" value="MA"/>
    <property type="match status" value="1"/>
</dbReference>
<evidence type="ECO:0000313" key="10">
    <source>
        <dbReference type="EMBL" id="QFY41515.1"/>
    </source>
</evidence>
<dbReference type="GO" id="GO:0005886">
    <property type="term" value="C:plasma membrane"/>
    <property type="evidence" value="ECO:0007669"/>
    <property type="project" value="TreeGrafter"/>
</dbReference>
<dbReference type="SUPFAM" id="SSF55785">
    <property type="entry name" value="PYP-like sensor domain (PAS domain)"/>
    <property type="match status" value="1"/>
</dbReference>
<dbReference type="CDD" id="cd00130">
    <property type="entry name" value="PAS"/>
    <property type="match status" value="1"/>
</dbReference>
<feature type="domain" description="HAMP" evidence="9">
    <location>
        <begin position="470"/>
        <end position="522"/>
    </location>
</feature>
<dbReference type="PANTHER" id="PTHR43531">
    <property type="entry name" value="PROTEIN ICFG"/>
    <property type="match status" value="1"/>
</dbReference>
<dbReference type="Pfam" id="PF13188">
    <property type="entry name" value="PAS_8"/>
    <property type="match status" value="1"/>
</dbReference>
<dbReference type="NCBIfam" id="TIGR00229">
    <property type="entry name" value="sensory_box"/>
    <property type="match status" value="1"/>
</dbReference>
<reference evidence="10 11" key="1">
    <citation type="submission" date="2019-09" db="EMBL/GenBank/DDBJ databases">
        <title>Ecophysiology of the spiral-shaped methanotroph Methylospira mobilis as revealed by the complete genome sequence.</title>
        <authorList>
            <person name="Oshkin I.Y."/>
            <person name="Dedysh S.N."/>
            <person name="Miroshnikov K."/>
            <person name="Danilova O.V."/>
            <person name="Hakobyan A."/>
            <person name="Liesack W."/>
        </authorList>
    </citation>
    <scope>NUCLEOTIDE SEQUENCE [LARGE SCALE GENOMIC DNA]</scope>
    <source>
        <strain evidence="10 11">Shm1</strain>
    </source>
</reference>
<evidence type="ECO:0000256" key="1">
    <source>
        <dbReference type="ARBA" id="ARBA00004370"/>
    </source>
</evidence>
<organism evidence="10 11">
    <name type="scientific">Candidatus Methylospira mobilis</name>
    <dbReference type="NCBI Taxonomy" id="1808979"/>
    <lineage>
        <taxon>Bacteria</taxon>
        <taxon>Pseudomonadati</taxon>
        <taxon>Pseudomonadota</taxon>
        <taxon>Gammaproteobacteria</taxon>
        <taxon>Methylococcales</taxon>
        <taxon>Methylococcaceae</taxon>
        <taxon>Candidatus Methylospira</taxon>
    </lineage>
</organism>
<evidence type="ECO:0000259" key="9">
    <source>
        <dbReference type="PROSITE" id="PS50885"/>
    </source>
</evidence>
<comment type="subcellular location">
    <subcellularLocation>
        <location evidence="1">Membrane</location>
    </subcellularLocation>
</comment>
<evidence type="ECO:0000256" key="4">
    <source>
        <dbReference type="ARBA" id="ARBA00029447"/>
    </source>
</evidence>
<evidence type="ECO:0000256" key="5">
    <source>
        <dbReference type="PROSITE-ProRule" id="PRU00284"/>
    </source>
</evidence>
<dbReference type="SMART" id="SM00086">
    <property type="entry name" value="PAC"/>
    <property type="match status" value="1"/>
</dbReference>
<dbReference type="AlphaFoldDB" id="A0A5Q0BCC8"/>
<protein>
    <submittedName>
        <fullName evidence="10">PAS domain-containing protein</fullName>
    </submittedName>
</protein>
<dbReference type="Pfam" id="PF08447">
    <property type="entry name" value="PAS_3"/>
    <property type="match status" value="1"/>
</dbReference>
<dbReference type="SMART" id="SM00091">
    <property type="entry name" value="PAS"/>
    <property type="match status" value="2"/>
</dbReference>
<comment type="similarity">
    <text evidence="4">Belongs to the methyl-accepting chemotaxis (MCP) protein family.</text>
</comment>
<dbReference type="InterPro" id="IPR000014">
    <property type="entry name" value="PAS"/>
</dbReference>
<evidence type="ECO:0000259" key="7">
    <source>
        <dbReference type="PROSITE" id="PS50111"/>
    </source>
</evidence>
<dbReference type="SUPFAM" id="SSF58104">
    <property type="entry name" value="Methyl-accepting chemotaxis protein (MCP) signaling domain"/>
    <property type="match status" value="1"/>
</dbReference>
<name>A0A5Q0BCC8_9GAMM</name>